<dbReference type="EMBL" id="JADJEV010000003">
    <property type="protein sequence ID" value="MBK6973364.1"/>
    <property type="molecule type" value="Genomic_DNA"/>
</dbReference>
<gene>
    <name evidence="5" type="ORF">IPH26_10610</name>
</gene>
<dbReference type="GO" id="GO:0016787">
    <property type="term" value="F:hydrolase activity"/>
    <property type="evidence" value="ECO:0007669"/>
    <property type="project" value="UniProtKB-KW"/>
</dbReference>
<organism evidence="5 6">
    <name type="scientific">Candidatus Methylophosphatis roskildensis</name>
    <dbReference type="NCBI Taxonomy" id="2899263"/>
    <lineage>
        <taxon>Bacteria</taxon>
        <taxon>Pseudomonadati</taxon>
        <taxon>Pseudomonadota</taxon>
        <taxon>Betaproteobacteria</taxon>
        <taxon>Nitrosomonadales</taxon>
        <taxon>Sterolibacteriaceae</taxon>
        <taxon>Candidatus Methylophosphatis</taxon>
    </lineage>
</organism>
<evidence type="ECO:0000256" key="3">
    <source>
        <dbReference type="ARBA" id="ARBA00022840"/>
    </source>
</evidence>
<dbReference type="AlphaFoldDB" id="A0A9D7E3B0"/>
<dbReference type="Gene3D" id="2.40.100.10">
    <property type="entry name" value="Cyclophilin-like"/>
    <property type="match status" value="1"/>
</dbReference>
<dbReference type="Proteomes" id="UP000807785">
    <property type="component" value="Unassembled WGS sequence"/>
</dbReference>
<dbReference type="SUPFAM" id="SSF50891">
    <property type="entry name" value="Cyclophilin-like"/>
    <property type="match status" value="1"/>
</dbReference>
<sequence length="357" mass="37024">MSGVVEVVEAGLGNCIQDAGRPGYRSIGVPLSGAADRILLACANRLLGNDPDQAAIEVSLVGPRLAAVSGIVRVALSGKLSARVSRANGNFADLPSWQTATLFPGDIVAIGAAKGPAYVAISGGFRVPRQLGSCSTYARAGIGGVARRALALGDSIACGEVAGDPWLECRGRAPFDHAAGPIRVIPGPQDDYFDSAAFDLLYGSDFTVSRDADRMGMRLHGPALVHRTDKGADIVSDGVVPGAIQVPVNGQPIVLLADAQTVGGYPKIATVIAADLPRLAHLDPGTGLRFAAVSVAEAREAWRAQRQALAAWCQGIVCFRPPGVIDETALSSENLISGMIDAQALRRAPDIDPPREK</sequence>
<dbReference type="SMART" id="SM00797">
    <property type="entry name" value="AHS2"/>
    <property type="match status" value="1"/>
</dbReference>
<evidence type="ECO:0000313" key="6">
    <source>
        <dbReference type="Proteomes" id="UP000807785"/>
    </source>
</evidence>
<dbReference type="GO" id="GO:0005524">
    <property type="term" value="F:ATP binding"/>
    <property type="evidence" value="ECO:0007669"/>
    <property type="project" value="UniProtKB-KW"/>
</dbReference>
<evidence type="ECO:0000256" key="1">
    <source>
        <dbReference type="ARBA" id="ARBA00022741"/>
    </source>
</evidence>
<keyword evidence="3" id="KW-0067">ATP-binding</keyword>
<dbReference type="InterPro" id="IPR052708">
    <property type="entry name" value="PxpC"/>
</dbReference>
<name>A0A9D7E3B0_9PROT</name>
<keyword evidence="1" id="KW-0547">Nucleotide-binding</keyword>
<feature type="domain" description="Carboxyltransferase" evidence="4">
    <location>
        <begin position="26"/>
        <end position="309"/>
    </location>
</feature>
<evidence type="ECO:0000259" key="4">
    <source>
        <dbReference type="SMART" id="SM00797"/>
    </source>
</evidence>
<dbReference type="NCBIfam" id="TIGR00724">
    <property type="entry name" value="urea_amlyse_rel"/>
    <property type="match status" value="1"/>
</dbReference>
<reference evidence="5" key="1">
    <citation type="submission" date="2020-10" db="EMBL/GenBank/DDBJ databases">
        <title>Connecting structure to function with the recovery of over 1000 high-quality activated sludge metagenome-assembled genomes encoding full-length rRNA genes using long-read sequencing.</title>
        <authorList>
            <person name="Singleton C.M."/>
            <person name="Petriglieri F."/>
            <person name="Kristensen J.M."/>
            <person name="Kirkegaard R.H."/>
            <person name="Michaelsen T.Y."/>
            <person name="Andersen M.H."/>
            <person name="Karst S.M."/>
            <person name="Dueholm M.S."/>
            <person name="Nielsen P.H."/>
            <person name="Albertsen M."/>
        </authorList>
    </citation>
    <scope>NUCLEOTIDE SEQUENCE</scope>
    <source>
        <strain evidence="5">Bjer_18-Q3-R1-45_BAT3C.347</strain>
    </source>
</reference>
<evidence type="ECO:0000313" key="5">
    <source>
        <dbReference type="EMBL" id="MBK6973364.1"/>
    </source>
</evidence>
<evidence type="ECO:0000256" key="2">
    <source>
        <dbReference type="ARBA" id="ARBA00022801"/>
    </source>
</evidence>
<proteinExistence type="predicted"/>
<dbReference type="Pfam" id="PF02626">
    <property type="entry name" value="CT_A_B"/>
    <property type="match status" value="1"/>
</dbReference>
<protein>
    <submittedName>
        <fullName evidence="5">Biotin-dependent carboxyltransferase family protein</fullName>
    </submittedName>
</protein>
<accession>A0A9D7E3B0</accession>
<dbReference type="InterPro" id="IPR029000">
    <property type="entry name" value="Cyclophilin-like_dom_sf"/>
</dbReference>
<comment type="caution">
    <text evidence="5">The sequence shown here is derived from an EMBL/GenBank/DDBJ whole genome shotgun (WGS) entry which is preliminary data.</text>
</comment>
<dbReference type="InterPro" id="IPR003778">
    <property type="entry name" value="CT_A_B"/>
</dbReference>
<dbReference type="PANTHER" id="PTHR43309">
    <property type="entry name" value="5-OXOPROLINASE SUBUNIT C"/>
    <property type="match status" value="1"/>
</dbReference>
<keyword evidence="2" id="KW-0378">Hydrolase</keyword>
<dbReference type="PANTHER" id="PTHR43309:SF5">
    <property type="entry name" value="5-OXOPROLINASE SUBUNIT C"/>
    <property type="match status" value="1"/>
</dbReference>